<sequence length="100" mass="11764">MTFAPQKEKKHPNLIEVELPRDKITSEEWAEDVYLLNQLDGVNDTPEEEGLPLRKWLLLQVHESLKKDPKQTSVLVKPKSKHSKMEFEFKIQGEYIHKVL</sequence>
<reference evidence="1 2" key="1">
    <citation type="submission" date="2020-08" db="EMBL/GenBank/DDBJ databases">
        <authorList>
            <person name="Newling K."/>
            <person name="Davey J."/>
            <person name="Forrester S."/>
        </authorList>
    </citation>
    <scope>NUCLEOTIDE SEQUENCE [LARGE SCALE GENOMIC DNA]</scope>
    <source>
        <strain evidence="2">Crithidia deanei Carvalho (ATCC PRA-265)</strain>
    </source>
</reference>
<gene>
    <name evidence="1" type="ORF">ADEAN_001048800</name>
</gene>
<proteinExistence type="predicted"/>
<dbReference type="VEuPathDB" id="TriTrypDB:ADEAN_001048800"/>
<dbReference type="Pfam" id="PF21630">
    <property type="entry name" value="Q4D059-like"/>
    <property type="match status" value="1"/>
</dbReference>
<dbReference type="AlphaFoldDB" id="A0A7G2CXB5"/>
<dbReference type="Proteomes" id="UP000515908">
    <property type="component" value="Chromosome 29"/>
</dbReference>
<keyword evidence="2" id="KW-1185">Reference proteome</keyword>
<protein>
    <submittedName>
        <fullName evidence="1">Uncharacterized protein</fullName>
    </submittedName>
</protein>
<accession>A0A7G2CXB5</accession>
<evidence type="ECO:0000313" key="2">
    <source>
        <dbReference type="Proteomes" id="UP000515908"/>
    </source>
</evidence>
<evidence type="ECO:0000313" key="1">
    <source>
        <dbReference type="EMBL" id="CAD2222932.1"/>
    </source>
</evidence>
<organism evidence="1 2">
    <name type="scientific">Angomonas deanei</name>
    <dbReference type="NCBI Taxonomy" id="59799"/>
    <lineage>
        <taxon>Eukaryota</taxon>
        <taxon>Discoba</taxon>
        <taxon>Euglenozoa</taxon>
        <taxon>Kinetoplastea</taxon>
        <taxon>Metakinetoplastina</taxon>
        <taxon>Trypanosomatida</taxon>
        <taxon>Trypanosomatidae</taxon>
        <taxon>Strigomonadinae</taxon>
        <taxon>Angomonas</taxon>
    </lineage>
</organism>
<dbReference type="EMBL" id="LR877173">
    <property type="protein sequence ID" value="CAD2222932.1"/>
    <property type="molecule type" value="Genomic_DNA"/>
</dbReference>
<dbReference type="InterPro" id="IPR048946">
    <property type="entry name" value="Q4D059-like"/>
</dbReference>
<name>A0A7G2CXB5_9TRYP</name>